<proteinExistence type="predicted"/>
<protein>
    <submittedName>
        <fullName evidence="1">Uncharacterized protein</fullName>
    </submittedName>
</protein>
<accession>A0AAW0DF85</accession>
<dbReference type="AlphaFoldDB" id="A0AAW0DF85"/>
<organism evidence="1 2">
    <name type="scientific">Paramarasmius palmivorus</name>
    <dbReference type="NCBI Taxonomy" id="297713"/>
    <lineage>
        <taxon>Eukaryota</taxon>
        <taxon>Fungi</taxon>
        <taxon>Dikarya</taxon>
        <taxon>Basidiomycota</taxon>
        <taxon>Agaricomycotina</taxon>
        <taxon>Agaricomycetes</taxon>
        <taxon>Agaricomycetidae</taxon>
        <taxon>Agaricales</taxon>
        <taxon>Marasmiineae</taxon>
        <taxon>Marasmiaceae</taxon>
        <taxon>Paramarasmius</taxon>
    </lineage>
</organism>
<gene>
    <name evidence="1" type="ORF">VNI00_005496</name>
</gene>
<comment type="caution">
    <text evidence="1">The sequence shown here is derived from an EMBL/GenBank/DDBJ whole genome shotgun (WGS) entry which is preliminary data.</text>
</comment>
<evidence type="ECO:0000313" key="1">
    <source>
        <dbReference type="EMBL" id="KAK7049465.1"/>
    </source>
</evidence>
<dbReference type="Proteomes" id="UP001383192">
    <property type="component" value="Unassembled WGS sequence"/>
</dbReference>
<reference evidence="1 2" key="1">
    <citation type="submission" date="2024-01" db="EMBL/GenBank/DDBJ databases">
        <title>A draft genome for a cacao thread blight-causing isolate of Paramarasmius palmivorus.</title>
        <authorList>
            <person name="Baruah I.K."/>
            <person name="Bukari Y."/>
            <person name="Amoako-Attah I."/>
            <person name="Meinhardt L.W."/>
            <person name="Bailey B.A."/>
            <person name="Cohen S.P."/>
        </authorList>
    </citation>
    <scope>NUCLEOTIDE SEQUENCE [LARGE SCALE GENOMIC DNA]</scope>
    <source>
        <strain evidence="1 2">GH-12</strain>
    </source>
</reference>
<sequence>MPSAVLVSVRERKIIFNALCPSFQEFFNRLVEAYPRTSDGLLGSLSGSWNPQYRQFELLLLRTLADFPIRLQRCFPEKALLSLRFRNNVELVLSTFNGLVADGFTRLVLNSLMACPPAYVGFPRDLSCVTNAQLWAVVAGRMQTGLFWPDQTGMAHTTTYFDRSALDWLRSGIAFYLRIEVLSGNELFACAESVTEALM</sequence>
<evidence type="ECO:0000313" key="2">
    <source>
        <dbReference type="Proteomes" id="UP001383192"/>
    </source>
</evidence>
<name>A0AAW0DF85_9AGAR</name>
<dbReference type="EMBL" id="JAYKXP010000016">
    <property type="protein sequence ID" value="KAK7049465.1"/>
    <property type="molecule type" value="Genomic_DNA"/>
</dbReference>
<keyword evidence="2" id="KW-1185">Reference proteome</keyword>